<comment type="caution">
    <text evidence="3">The sequence shown here is derived from an EMBL/GenBank/DDBJ whole genome shotgun (WGS) entry which is preliminary data.</text>
</comment>
<organism evidence="3 4">
    <name type="scientific">Gymnopilus junonius</name>
    <name type="common">Spectacular rustgill mushroom</name>
    <name type="synonym">Gymnopilus spectabilis subsp. junonius</name>
    <dbReference type="NCBI Taxonomy" id="109634"/>
    <lineage>
        <taxon>Eukaryota</taxon>
        <taxon>Fungi</taxon>
        <taxon>Dikarya</taxon>
        <taxon>Basidiomycota</taxon>
        <taxon>Agaricomycotina</taxon>
        <taxon>Agaricomycetes</taxon>
        <taxon>Agaricomycetidae</taxon>
        <taxon>Agaricales</taxon>
        <taxon>Agaricineae</taxon>
        <taxon>Hymenogastraceae</taxon>
        <taxon>Gymnopilus</taxon>
    </lineage>
</organism>
<keyword evidence="4" id="KW-1185">Reference proteome</keyword>
<accession>A0A9P5TQV7</accession>
<dbReference type="EMBL" id="JADNYJ010000026">
    <property type="protein sequence ID" value="KAF8904447.1"/>
    <property type="molecule type" value="Genomic_DNA"/>
</dbReference>
<sequence length="246" mass="26007">MPYFLSFFLLCLLSSVLSQWIDYPNDGLATMTHYTLPSGYIAACGCTSASTDYPTVALSQMAYGSSTSYGPACGRCFNLTLLNPVIATPPFFPSVVKSIVVKVTDLCPLSQTGWCSGTTSKPNSAGAYLNFDLAYPSKGVPDDFFPSDEVVYGYTDFGVWNVTYQSVPCLDSWTGSNSLAALGSVKNLGSGACCPADPMPGNASTTCPSFSEQNGIPPDTTTSSATAVFMLPQNIFVVILLSVILI</sequence>
<dbReference type="InterPro" id="IPR007112">
    <property type="entry name" value="Expansin/allergen_DPBB_dom"/>
</dbReference>
<evidence type="ECO:0000313" key="3">
    <source>
        <dbReference type="EMBL" id="KAF8904447.1"/>
    </source>
</evidence>
<dbReference type="Proteomes" id="UP000724874">
    <property type="component" value="Unassembled WGS sequence"/>
</dbReference>
<proteinExistence type="predicted"/>
<dbReference type="OrthoDB" id="5823761at2759"/>
<name>A0A9P5TQV7_GYMJU</name>
<evidence type="ECO:0000313" key="4">
    <source>
        <dbReference type="Proteomes" id="UP000724874"/>
    </source>
</evidence>
<dbReference type="InterPro" id="IPR036908">
    <property type="entry name" value="RlpA-like_sf"/>
</dbReference>
<evidence type="ECO:0000259" key="2">
    <source>
        <dbReference type="PROSITE" id="PS50842"/>
    </source>
</evidence>
<dbReference type="PROSITE" id="PS50842">
    <property type="entry name" value="EXPANSIN_EG45"/>
    <property type="match status" value="1"/>
</dbReference>
<dbReference type="SUPFAM" id="SSF50685">
    <property type="entry name" value="Barwin-like endoglucanases"/>
    <property type="match status" value="1"/>
</dbReference>
<feature type="chain" id="PRO_5040500136" evidence="1">
    <location>
        <begin position="19"/>
        <end position="246"/>
    </location>
</feature>
<feature type="domain" description="Expansin-like EG45" evidence="2">
    <location>
        <begin position="41"/>
        <end position="169"/>
    </location>
</feature>
<feature type="signal peptide" evidence="1">
    <location>
        <begin position="1"/>
        <end position="18"/>
    </location>
</feature>
<reference evidence="3" key="1">
    <citation type="submission" date="2020-11" db="EMBL/GenBank/DDBJ databases">
        <authorList>
            <consortium name="DOE Joint Genome Institute"/>
            <person name="Ahrendt S."/>
            <person name="Riley R."/>
            <person name="Andreopoulos W."/>
            <person name="LaButti K."/>
            <person name="Pangilinan J."/>
            <person name="Ruiz-duenas F.J."/>
            <person name="Barrasa J.M."/>
            <person name="Sanchez-Garcia M."/>
            <person name="Camarero S."/>
            <person name="Miyauchi S."/>
            <person name="Serrano A."/>
            <person name="Linde D."/>
            <person name="Babiker R."/>
            <person name="Drula E."/>
            <person name="Ayuso-Fernandez I."/>
            <person name="Pacheco R."/>
            <person name="Padilla G."/>
            <person name="Ferreira P."/>
            <person name="Barriuso J."/>
            <person name="Kellner H."/>
            <person name="Castanera R."/>
            <person name="Alfaro M."/>
            <person name="Ramirez L."/>
            <person name="Pisabarro A.G."/>
            <person name="Kuo A."/>
            <person name="Tritt A."/>
            <person name="Lipzen A."/>
            <person name="He G."/>
            <person name="Yan M."/>
            <person name="Ng V."/>
            <person name="Cullen D."/>
            <person name="Martin F."/>
            <person name="Rosso M.-N."/>
            <person name="Henrissat B."/>
            <person name="Hibbett D."/>
            <person name="Martinez A.T."/>
            <person name="Grigoriev I.V."/>
        </authorList>
    </citation>
    <scope>NUCLEOTIDE SEQUENCE</scope>
    <source>
        <strain evidence="3">AH 44721</strain>
    </source>
</reference>
<dbReference type="CDD" id="cd22278">
    <property type="entry name" value="DPBB_GH45_endoglucanase"/>
    <property type="match status" value="1"/>
</dbReference>
<dbReference type="Gene3D" id="2.40.40.10">
    <property type="entry name" value="RlpA-like domain"/>
    <property type="match status" value="1"/>
</dbReference>
<evidence type="ECO:0000256" key="1">
    <source>
        <dbReference type="SAM" id="SignalP"/>
    </source>
</evidence>
<protein>
    <submittedName>
        <fullName evidence="3">RlpA-like double-psi beta-barrel-protein domain-containing protein-containing protein</fullName>
    </submittedName>
</protein>
<keyword evidence="1" id="KW-0732">Signal</keyword>
<gene>
    <name evidence="3" type="ORF">CPB84DRAFT_1835677</name>
</gene>
<dbReference type="Pfam" id="PF22514">
    <property type="entry name" value="EXPB1_D1"/>
    <property type="match status" value="1"/>
</dbReference>
<dbReference type="AlphaFoldDB" id="A0A9P5TQV7"/>